<gene>
    <name evidence="15" type="ORF">AZI85_01315</name>
</gene>
<dbReference type="InterPro" id="IPR006048">
    <property type="entry name" value="A-amylase/branching_C"/>
</dbReference>
<dbReference type="Proteomes" id="UP000075391">
    <property type="component" value="Unassembled WGS sequence"/>
</dbReference>
<evidence type="ECO:0000256" key="9">
    <source>
        <dbReference type="ARBA" id="ARBA00023277"/>
    </source>
</evidence>
<evidence type="ECO:0000256" key="2">
    <source>
        <dbReference type="ARBA" id="ARBA00001913"/>
    </source>
</evidence>
<dbReference type="SUPFAM" id="SSF51445">
    <property type="entry name" value="(Trans)glycosidases"/>
    <property type="match status" value="1"/>
</dbReference>
<feature type="domain" description="Alpha-amylase C-terminal" evidence="13">
    <location>
        <begin position="390"/>
        <end position="476"/>
    </location>
</feature>
<evidence type="ECO:0000256" key="7">
    <source>
        <dbReference type="ARBA" id="ARBA00022801"/>
    </source>
</evidence>
<proteinExistence type="inferred from homology"/>
<keyword evidence="6" id="KW-0479">Metal-binding</keyword>
<feature type="domain" description="Glycosyl hydrolase family 13 catalytic" evidence="14">
    <location>
        <begin position="27"/>
        <end position="380"/>
    </location>
</feature>
<evidence type="ECO:0000259" key="14">
    <source>
        <dbReference type="SMART" id="SM00642"/>
    </source>
</evidence>
<dbReference type="GO" id="GO:0004556">
    <property type="term" value="F:alpha-amylase activity"/>
    <property type="evidence" value="ECO:0007669"/>
    <property type="project" value="UniProtKB-UniRule"/>
</dbReference>
<dbReference type="SUPFAM" id="SSF51011">
    <property type="entry name" value="Glycosyl hydrolase domain"/>
    <property type="match status" value="1"/>
</dbReference>
<dbReference type="InterPro" id="IPR017853">
    <property type="entry name" value="GH"/>
</dbReference>
<evidence type="ECO:0000256" key="6">
    <source>
        <dbReference type="ARBA" id="ARBA00022723"/>
    </source>
</evidence>
<organism evidence="15 16">
    <name type="scientific">Bdellovibrio bacteriovorus</name>
    <dbReference type="NCBI Taxonomy" id="959"/>
    <lineage>
        <taxon>Bacteria</taxon>
        <taxon>Pseudomonadati</taxon>
        <taxon>Bdellovibrionota</taxon>
        <taxon>Bdellovibrionia</taxon>
        <taxon>Bdellovibrionales</taxon>
        <taxon>Pseudobdellovibrionaceae</taxon>
        <taxon>Bdellovibrio</taxon>
    </lineage>
</organism>
<dbReference type="PRINTS" id="PR00110">
    <property type="entry name" value="ALPHAAMYLASE"/>
</dbReference>
<dbReference type="CDD" id="cd11317">
    <property type="entry name" value="AmyAc_bac_euk_AmyA"/>
    <property type="match status" value="1"/>
</dbReference>
<keyword evidence="8" id="KW-0106">Calcium</keyword>
<evidence type="ECO:0000313" key="16">
    <source>
        <dbReference type="Proteomes" id="UP000075391"/>
    </source>
</evidence>
<dbReference type="GO" id="GO:0005975">
    <property type="term" value="P:carbohydrate metabolic process"/>
    <property type="evidence" value="ECO:0007669"/>
    <property type="project" value="InterPro"/>
</dbReference>
<protein>
    <recommendedName>
        <fullName evidence="5">Alpha-amylase</fullName>
        <ecNumber evidence="4">3.2.1.1</ecNumber>
    </recommendedName>
</protein>
<evidence type="ECO:0000259" key="13">
    <source>
        <dbReference type="SMART" id="SM00632"/>
    </source>
</evidence>
<dbReference type="Gene3D" id="3.20.20.80">
    <property type="entry name" value="Glycosidases"/>
    <property type="match status" value="1"/>
</dbReference>
<comment type="catalytic activity">
    <reaction evidence="1">
        <text>Endohydrolysis of (1-&gt;4)-alpha-D-glucosidic linkages in polysaccharides containing three or more (1-&gt;4)-alpha-linked D-glucose units.</text>
        <dbReference type="EC" id="3.2.1.1"/>
    </reaction>
</comment>
<dbReference type="InterPro" id="IPR006046">
    <property type="entry name" value="Alpha_amylase"/>
</dbReference>
<evidence type="ECO:0000256" key="11">
    <source>
        <dbReference type="RuleBase" id="RU003615"/>
    </source>
</evidence>
<comment type="cofactor">
    <cofactor evidence="2">
        <name>Ca(2+)</name>
        <dbReference type="ChEBI" id="CHEBI:29108"/>
    </cofactor>
</comment>
<dbReference type="PANTHER" id="PTHR43447">
    <property type="entry name" value="ALPHA-AMYLASE"/>
    <property type="match status" value="1"/>
</dbReference>
<dbReference type="GO" id="GO:0046872">
    <property type="term" value="F:metal ion binding"/>
    <property type="evidence" value="ECO:0007669"/>
    <property type="project" value="UniProtKB-KW"/>
</dbReference>
<keyword evidence="10" id="KW-0326">Glycosidase</keyword>
<dbReference type="InterPro" id="IPR006047">
    <property type="entry name" value="GH13_cat_dom"/>
</dbReference>
<evidence type="ECO:0000256" key="8">
    <source>
        <dbReference type="ARBA" id="ARBA00022837"/>
    </source>
</evidence>
<evidence type="ECO:0000313" key="15">
    <source>
        <dbReference type="EMBL" id="KYG70604.1"/>
    </source>
</evidence>
<comment type="similarity">
    <text evidence="3 11">Belongs to the glycosyl hydrolase 13 family.</text>
</comment>
<dbReference type="Gene3D" id="2.60.40.1180">
    <property type="entry name" value="Golgi alpha-mannosidase II"/>
    <property type="match status" value="1"/>
</dbReference>
<dbReference type="RefSeq" id="WP_063242379.1">
    <property type="nucleotide sequence ID" value="NZ_LUKF01000001.1"/>
</dbReference>
<feature type="chain" id="PRO_5007573797" description="Alpha-amylase" evidence="12">
    <location>
        <begin position="24"/>
        <end position="482"/>
    </location>
</feature>
<evidence type="ECO:0000256" key="5">
    <source>
        <dbReference type="ARBA" id="ARBA00017303"/>
    </source>
</evidence>
<dbReference type="AlphaFoldDB" id="A0A150WVY4"/>
<dbReference type="Pfam" id="PF02806">
    <property type="entry name" value="Alpha-amylase_C"/>
    <property type="match status" value="1"/>
</dbReference>
<dbReference type="InterPro" id="IPR013780">
    <property type="entry name" value="Glyco_hydro_b"/>
</dbReference>
<dbReference type="EMBL" id="LUKF01000001">
    <property type="protein sequence ID" value="KYG70604.1"/>
    <property type="molecule type" value="Genomic_DNA"/>
</dbReference>
<name>A0A150WVY4_BDEBC</name>
<evidence type="ECO:0000256" key="1">
    <source>
        <dbReference type="ARBA" id="ARBA00000548"/>
    </source>
</evidence>
<evidence type="ECO:0000256" key="4">
    <source>
        <dbReference type="ARBA" id="ARBA00012595"/>
    </source>
</evidence>
<feature type="signal peptide" evidence="12">
    <location>
        <begin position="1"/>
        <end position="23"/>
    </location>
</feature>
<evidence type="ECO:0000256" key="3">
    <source>
        <dbReference type="ARBA" id="ARBA00008061"/>
    </source>
</evidence>
<keyword evidence="7" id="KW-0378">Hydrolase</keyword>
<dbReference type="SMART" id="SM00632">
    <property type="entry name" value="Aamy_C"/>
    <property type="match status" value="1"/>
</dbReference>
<dbReference type="InterPro" id="IPR031319">
    <property type="entry name" value="A-amylase_C"/>
</dbReference>
<dbReference type="SMART" id="SM00642">
    <property type="entry name" value="Aamy"/>
    <property type="match status" value="1"/>
</dbReference>
<reference evidence="15 16" key="1">
    <citation type="submission" date="2016-03" db="EMBL/GenBank/DDBJ databases">
        <authorList>
            <person name="Ploux O."/>
        </authorList>
    </citation>
    <scope>NUCLEOTIDE SEQUENCE [LARGE SCALE GENOMIC DNA]</scope>
    <source>
        <strain evidence="15 16">BER2</strain>
    </source>
</reference>
<keyword evidence="9" id="KW-0119">Carbohydrate metabolism</keyword>
<dbReference type="OrthoDB" id="5287813at2"/>
<evidence type="ECO:0000256" key="12">
    <source>
        <dbReference type="SAM" id="SignalP"/>
    </source>
</evidence>
<dbReference type="EC" id="3.2.1.1" evidence="4"/>
<evidence type="ECO:0000256" key="10">
    <source>
        <dbReference type="ARBA" id="ARBA00023295"/>
    </source>
</evidence>
<comment type="caution">
    <text evidence="15">The sequence shown here is derived from an EMBL/GenBank/DDBJ whole genome shotgun (WGS) entry which is preliminary data.</text>
</comment>
<keyword evidence="12" id="KW-0732">Signal</keyword>
<sequence length="482" mass="54675">MSLSLWARLLCFAIFVTSLQVHAAPRTVFVQLFEWSWADVANECENYLGPAGFSAVQVSPPHEHIMWENTPWWERYQVASYNLNSRSGNEAEFADMVRRCQSVGVDVYADAVINHTTGIPGGVGFGGTAFTHYDYPGLYSHKDFHHCGRNGNDNIVDYSDRYEIQNCELVDLADLATETEYVRDRLAAYLNKLLDLGVAGFRIDAAKHIPAQDLAAIYSRLKRSAYIYHEVIYDPKGPIQYSEYLPYGDVMAYDYPRALAGGLRFKDAERLHRIAEGFPDSKDSIVFATNHDLERHDASSVLSYNGTEQRLYRLAQVFMLAWPYGYPQLFSGFKFDNFDQGPPLTSEMKSQPVFDQNGKCVAPWTCEHRLPEVAAMVDFRNQTDKAFYISNWWSNGKDQLSFSRGSFGFVAMNYSDSQMQRDFATSLTPGTYCNIVSSDYNPRTKTCTDSWTVTNRGYVHATIPAMSAVVLLKTSPFKTRKK</sequence>
<accession>A0A150WVY4</accession>